<protein>
    <submittedName>
        <fullName evidence="2">ATP-binding protein</fullName>
    </submittedName>
</protein>
<dbReference type="OrthoDB" id="2621827at2"/>
<dbReference type="Gene3D" id="3.30.565.10">
    <property type="entry name" value="Histidine kinase-like ATPase, C-terminal domain"/>
    <property type="match status" value="1"/>
</dbReference>
<dbReference type="eggNOG" id="ENOG5033ZSC">
    <property type="taxonomic scope" value="Bacteria"/>
</dbReference>
<evidence type="ECO:0000313" key="2">
    <source>
        <dbReference type="EMBL" id="EON73074.1"/>
    </source>
</evidence>
<dbReference type="PATRIC" id="fig|1285586.5.peg.1738"/>
<name>R7ZGB3_LYSSH</name>
<dbReference type="InterPro" id="IPR003594">
    <property type="entry name" value="HATPase_dom"/>
</dbReference>
<proteinExistence type="predicted"/>
<dbReference type="SUPFAM" id="SSF55874">
    <property type="entry name" value="ATPase domain of HSP90 chaperone/DNA topoisomerase II/histidine kinase"/>
    <property type="match status" value="1"/>
</dbReference>
<dbReference type="EMBL" id="AQPX01000014">
    <property type="protein sequence ID" value="EON73074.1"/>
    <property type="molecule type" value="Genomic_DNA"/>
</dbReference>
<sequence>MEFTLNVKPNMQAIQFVDQVMENYMNVYNLPYQKELRFVVHELVINAVEAMNMNDAYAQEKIQVHVTQTDEDIKVTVMDEAKGIAENDWEKVFQFDLHDLTSSDRGRGLFFVKNMVDAIWFENVTETKFLVGISKKIHA</sequence>
<accession>R7ZGB3</accession>
<organism evidence="2 3">
    <name type="scientific">Lysinibacillus sphaericus OT4b.31</name>
    <dbReference type="NCBI Taxonomy" id="1285586"/>
    <lineage>
        <taxon>Bacteria</taxon>
        <taxon>Bacillati</taxon>
        <taxon>Bacillota</taxon>
        <taxon>Bacilli</taxon>
        <taxon>Bacillales</taxon>
        <taxon>Bacillaceae</taxon>
        <taxon>Lysinibacillus</taxon>
    </lineage>
</organism>
<dbReference type="Proteomes" id="UP000013911">
    <property type="component" value="Unassembled WGS sequence"/>
</dbReference>
<comment type="caution">
    <text evidence="2">The sequence shown here is derived from an EMBL/GenBank/DDBJ whole genome shotgun (WGS) entry which is preliminary data.</text>
</comment>
<dbReference type="InterPro" id="IPR036890">
    <property type="entry name" value="HATPase_C_sf"/>
</dbReference>
<gene>
    <name evidence="2" type="ORF">H131_08573</name>
</gene>
<reference evidence="2 3" key="1">
    <citation type="submission" date="2013-04" db="EMBL/GenBank/DDBJ databases">
        <title>Draft genome of the heavy metal tolerant bacterium Lysinibacillus sphaericus strain OT4b.31.</title>
        <authorList>
            <person name="Pena-Montenegro T.D."/>
            <person name="Dussan J."/>
        </authorList>
    </citation>
    <scope>NUCLEOTIDE SEQUENCE [LARGE SCALE GENOMIC DNA]</scope>
    <source>
        <strain evidence="2 3">OT4b.31</strain>
    </source>
</reference>
<dbReference type="AlphaFoldDB" id="R7ZGB3"/>
<dbReference type="Pfam" id="PF02518">
    <property type="entry name" value="HATPase_c"/>
    <property type="match status" value="1"/>
</dbReference>
<keyword evidence="2" id="KW-0547">Nucleotide-binding</keyword>
<evidence type="ECO:0000259" key="1">
    <source>
        <dbReference type="Pfam" id="PF02518"/>
    </source>
</evidence>
<feature type="domain" description="Histidine kinase/HSP90-like ATPase" evidence="1">
    <location>
        <begin position="34"/>
        <end position="126"/>
    </location>
</feature>
<evidence type="ECO:0000313" key="3">
    <source>
        <dbReference type="Proteomes" id="UP000013911"/>
    </source>
</evidence>
<dbReference type="HOGENOM" id="CLU_1832733_0_0_9"/>
<keyword evidence="2" id="KW-0067">ATP-binding</keyword>
<dbReference type="GO" id="GO:0005524">
    <property type="term" value="F:ATP binding"/>
    <property type="evidence" value="ECO:0007669"/>
    <property type="project" value="UniProtKB-KW"/>
</dbReference>